<comment type="caution">
    <text evidence="1">The sequence shown here is derived from an EMBL/GenBank/DDBJ whole genome shotgun (WGS) entry which is preliminary data.</text>
</comment>
<reference evidence="1" key="2">
    <citation type="submission" date="2023-05" db="EMBL/GenBank/DDBJ databases">
        <authorList>
            <consortium name="Lawrence Berkeley National Laboratory"/>
            <person name="Steindorff A."/>
            <person name="Hensen N."/>
            <person name="Bonometti L."/>
            <person name="Westerberg I."/>
            <person name="Brannstrom I.O."/>
            <person name="Guillou S."/>
            <person name="Cros-Aarteil S."/>
            <person name="Calhoun S."/>
            <person name="Haridas S."/>
            <person name="Kuo A."/>
            <person name="Mondo S."/>
            <person name="Pangilinan J."/>
            <person name="Riley R."/>
            <person name="Labutti K."/>
            <person name="Andreopoulos B."/>
            <person name="Lipzen A."/>
            <person name="Chen C."/>
            <person name="Yanf M."/>
            <person name="Daum C."/>
            <person name="Ng V."/>
            <person name="Clum A."/>
            <person name="Ohm R."/>
            <person name="Martin F."/>
            <person name="Silar P."/>
            <person name="Natvig D."/>
            <person name="Lalanne C."/>
            <person name="Gautier V."/>
            <person name="Ament-Velasquez S.L."/>
            <person name="Kruys A."/>
            <person name="Hutchinson M.I."/>
            <person name="Powell A.J."/>
            <person name="Barry K."/>
            <person name="Miller A.N."/>
            <person name="Grigoriev I.V."/>
            <person name="Debuchy R."/>
            <person name="Gladieux P."/>
            <person name="Thoren M.H."/>
            <person name="Johannesson H."/>
        </authorList>
    </citation>
    <scope>NUCLEOTIDE SEQUENCE</scope>
    <source>
        <strain evidence="1">CBS 359.72</strain>
    </source>
</reference>
<name>A0AAN7HAT1_9PEZI</name>
<sequence>VEGHFAIRADIIEGLIAKLLIGIDFIIRNRVKIDLPILIYSFCLVFNIKVKGRVT</sequence>
<evidence type="ECO:0000313" key="1">
    <source>
        <dbReference type="EMBL" id="KAK4242956.1"/>
    </source>
</evidence>
<dbReference type="Proteomes" id="UP001303647">
    <property type="component" value="Unassembled WGS sequence"/>
</dbReference>
<protein>
    <submittedName>
        <fullName evidence="1">Uncharacterized protein</fullName>
    </submittedName>
</protein>
<dbReference type="AlphaFoldDB" id="A0AAN7HAT1"/>
<feature type="non-terminal residue" evidence="1">
    <location>
        <position position="1"/>
    </location>
</feature>
<organism evidence="1 2">
    <name type="scientific">Corynascus novoguineensis</name>
    <dbReference type="NCBI Taxonomy" id="1126955"/>
    <lineage>
        <taxon>Eukaryota</taxon>
        <taxon>Fungi</taxon>
        <taxon>Dikarya</taxon>
        <taxon>Ascomycota</taxon>
        <taxon>Pezizomycotina</taxon>
        <taxon>Sordariomycetes</taxon>
        <taxon>Sordariomycetidae</taxon>
        <taxon>Sordariales</taxon>
        <taxon>Chaetomiaceae</taxon>
        <taxon>Corynascus</taxon>
    </lineage>
</organism>
<accession>A0AAN7HAT1</accession>
<gene>
    <name evidence="1" type="ORF">C7999DRAFT_18608</name>
</gene>
<keyword evidence="2" id="KW-1185">Reference proteome</keyword>
<dbReference type="EMBL" id="MU858000">
    <property type="protein sequence ID" value="KAK4242956.1"/>
    <property type="molecule type" value="Genomic_DNA"/>
</dbReference>
<reference evidence="1" key="1">
    <citation type="journal article" date="2023" name="Mol. Phylogenet. Evol.">
        <title>Genome-scale phylogeny and comparative genomics of the fungal order Sordariales.</title>
        <authorList>
            <person name="Hensen N."/>
            <person name="Bonometti L."/>
            <person name="Westerberg I."/>
            <person name="Brannstrom I.O."/>
            <person name="Guillou S."/>
            <person name="Cros-Aarteil S."/>
            <person name="Calhoun S."/>
            <person name="Haridas S."/>
            <person name="Kuo A."/>
            <person name="Mondo S."/>
            <person name="Pangilinan J."/>
            <person name="Riley R."/>
            <person name="LaButti K."/>
            <person name="Andreopoulos B."/>
            <person name="Lipzen A."/>
            <person name="Chen C."/>
            <person name="Yan M."/>
            <person name="Daum C."/>
            <person name="Ng V."/>
            <person name="Clum A."/>
            <person name="Steindorff A."/>
            <person name="Ohm R.A."/>
            <person name="Martin F."/>
            <person name="Silar P."/>
            <person name="Natvig D.O."/>
            <person name="Lalanne C."/>
            <person name="Gautier V."/>
            <person name="Ament-Velasquez S.L."/>
            <person name="Kruys A."/>
            <person name="Hutchinson M.I."/>
            <person name="Powell A.J."/>
            <person name="Barry K."/>
            <person name="Miller A.N."/>
            <person name="Grigoriev I.V."/>
            <person name="Debuchy R."/>
            <person name="Gladieux P."/>
            <person name="Hiltunen Thoren M."/>
            <person name="Johannesson H."/>
        </authorList>
    </citation>
    <scope>NUCLEOTIDE SEQUENCE</scope>
    <source>
        <strain evidence="1">CBS 359.72</strain>
    </source>
</reference>
<evidence type="ECO:0000313" key="2">
    <source>
        <dbReference type="Proteomes" id="UP001303647"/>
    </source>
</evidence>
<proteinExistence type="predicted"/>